<accession>A0A6J6WQ03</accession>
<keyword evidence="4" id="KW-0547">Nucleotide-binding</keyword>
<dbReference type="Gene3D" id="3.40.50.300">
    <property type="entry name" value="P-loop containing nucleotide triphosphate hydrolases"/>
    <property type="match status" value="2"/>
</dbReference>
<dbReference type="Pfam" id="PF00005">
    <property type="entry name" value="ABC_tran"/>
    <property type="match status" value="2"/>
</dbReference>
<dbReference type="NCBIfam" id="TIGR01727">
    <property type="entry name" value="oligo_HPY"/>
    <property type="match status" value="2"/>
</dbReference>
<name>A0A6J6WQ03_9ZZZZ</name>
<protein>
    <submittedName>
        <fullName evidence="8">Unannotated protein</fullName>
    </submittedName>
</protein>
<dbReference type="EMBL" id="CAFAAB010000095">
    <property type="protein sequence ID" value="CAB4786870.1"/>
    <property type="molecule type" value="Genomic_DNA"/>
</dbReference>
<gene>
    <name evidence="8" type="ORF">UFOPK2958_00883</name>
</gene>
<dbReference type="CDD" id="cd03257">
    <property type="entry name" value="ABC_NikE_OppD_transporters"/>
    <property type="match status" value="2"/>
</dbReference>
<evidence type="ECO:0000256" key="2">
    <source>
        <dbReference type="ARBA" id="ARBA00022448"/>
    </source>
</evidence>
<dbReference type="PROSITE" id="PS50893">
    <property type="entry name" value="ABC_TRANSPORTER_2"/>
    <property type="match status" value="2"/>
</dbReference>
<comment type="subcellular location">
    <subcellularLocation>
        <location evidence="1">Cell membrane</location>
        <topology evidence="1">Peripheral membrane protein</topology>
    </subcellularLocation>
</comment>
<proteinExistence type="predicted"/>
<dbReference type="InterPro" id="IPR013563">
    <property type="entry name" value="Oligopep_ABC_C"/>
</dbReference>
<keyword evidence="6" id="KW-0472">Membrane</keyword>
<dbReference type="GO" id="GO:0016887">
    <property type="term" value="F:ATP hydrolysis activity"/>
    <property type="evidence" value="ECO:0007669"/>
    <property type="project" value="InterPro"/>
</dbReference>
<dbReference type="AlphaFoldDB" id="A0A6J6WQ03"/>
<dbReference type="GO" id="GO:0005524">
    <property type="term" value="F:ATP binding"/>
    <property type="evidence" value="ECO:0007669"/>
    <property type="project" value="UniProtKB-KW"/>
</dbReference>
<dbReference type="InterPro" id="IPR003593">
    <property type="entry name" value="AAA+_ATPase"/>
</dbReference>
<organism evidence="8">
    <name type="scientific">freshwater metagenome</name>
    <dbReference type="NCBI Taxonomy" id="449393"/>
    <lineage>
        <taxon>unclassified sequences</taxon>
        <taxon>metagenomes</taxon>
        <taxon>ecological metagenomes</taxon>
    </lineage>
</organism>
<reference evidence="8" key="1">
    <citation type="submission" date="2020-05" db="EMBL/GenBank/DDBJ databases">
        <authorList>
            <person name="Chiriac C."/>
            <person name="Salcher M."/>
            <person name="Ghai R."/>
            <person name="Kavagutti S V."/>
        </authorList>
    </citation>
    <scope>NUCLEOTIDE SEQUENCE</scope>
</reference>
<evidence type="ECO:0000256" key="3">
    <source>
        <dbReference type="ARBA" id="ARBA00022475"/>
    </source>
</evidence>
<evidence type="ECO:0000256" key="5">
    <source>
        <dbReference type="ARBA" id="ARBA00022840"/>
    </source>
</evidence>
<keyword evidence="5" id="KW-0067">ATP-binding</keyword>
<feature type="domain" description="ABC transporter" evidence="7">
    <location>
        <begin position="347"/>
        <end position="599"/>
    </location>
</feature>
<dbReference type="FunFam" id="3.40.50.300:FF:000016">
    <property type="entry name" value="Oligopeptide ABC transporter ATP-binding component"/>
    <property type="match status" value="2"/>
</dbReference>
<sequence length="677" mass="73901">MNNLLDVRNLRTAFRIQEQSVTAVDDVSFSISAGECFGLVGESGCGKTTTGLAILQLLPVNGSITGGSVLLDGQDLTALSEGDLRKIRGNQIALIPQDPMTALNPVHRIGHQIAEPLLLHRGMSYKESEQRVLEVLEMVEIPSPKERLRQYPHELSGGLRQRMMIAMALVCEPKLLIADEPTTALDVTIQAQILDILDNLRKELKMGVLLVTHDMGVIAERADRVGVMYAGKMVEESSTSTLFNSMRHPYAQALLAAVPSSTAKKNVRLASIEGIPPSLSSLPVGCRYAERCTFVQDQCRTEQPPMADQDSSHIYACFNPVNGPSQIAAVEIRRSESALDVVQKPLLTVTSLVKEFPVGSALSLRKNNRVVHAVSDVSFEIRQGETFGLVGESGCGKTTIGRLITGIEDPTSGSIHFADSETDGKKGRELRKALARERQMMFQDPYASLDPRMRVGEIIAEPLAIQGRVTAKARYIRVMELFDKVGLDKSAIDRFPHEFSGGQRQRIGLARALALDPRLIVADEPVSALDVSIQAQILNLMGDLQQEMGLSYVFISHDLAVVRFIAQRVGVMYLGQLVEVGDINSVFDTPAHHYTSALIGSAPTPDPDAKKAIGNDRIRLMGELPSPIDLPTGCRFNTRCPAATDLCRTTEPQLETIGNDHQVRCHFPLHKGSVAAQ</sequence>
<dbReference type="NCBIfam" id="NF007739">
    <property type="entry name" value="PRK10419.1"/>
    <property type="match status" value="2"/>
</dbReference>
<evidence type="ECO:0000259" key="7">
    <source>
        <dbReference type="PROSITE" id="PS50893"/>
    </source>
</evidence>
<dbReference type="SUPFAM" id="SSF52540">
    <property type="entry name" value="P-loop containing nucleoside triphosphate hydrolases"/>
    <property type="match status" value="2"/>
</dbReference>
<dbReference type="PANTHER" id="PTHR43297">
    <property type="entry name" value="OLIGOPEPTIDE TRANSPORT ATP-BINDING PROTEIN APPD"/>
    <property type="match status" value="1"/>
</dbReference>
<feature type="domain" description="ABC transporter" evidence="7">
    <location>
        <begin position="5"/>
        <end position="255"/>
    </location>
</feature>
<dbReference type="InterPro" id="IPR003439">
    <property type="entry name" value="ABC_transporter-like_ATP-bd"/>
</dbReference>
<dbReference type="SMART" id="SM00382">
    <property type="entry name" value="AAA"/>
    <property type="match status" value="2"/>
</dbReference>
<evidence type="ECO:0000313" key="8">
    <source>
        <dbReference type="EMBL" id="CAB4786870.1"/>
    </source>
</evidence>
<dbReference type="PANTHER" id="PTHR43297:SF2">
    <property type="entry name" value="DIPEPTIDE TRANSPORT ATP-BINDING PROTEIN DPPD"/>
    <property type="match status" value="1"/>
</dbReference>
<dbReference type="InterPro" id="IPR017871">
    <property type="entry name" value="ABC_transporter-like_CS"/>
</dbReference>
<dbReference type="PROSITE" id="PS00211">
    <property type="entry name" value="ABC_TRANSPORTER_1"/>
    <property type="match status" value="1"/>
</dbReference>
<evidence type="ECO:0000256" key="1">
    <source>
        <dbReference type="ARBA" id="ARBA00004202"/>
    </source>
</evidence>
<evidence type="ECO:0000256" key="6">
    <source>
        <dbReference type="ARBA" id="ARBA00023136"/>
    </source>
</evidence>
<evidence type="ECO:0000256" key="4">
    <source>
        <dbReference type="ARBA" id="ARBA00022741"/>
    </source>
</evidence>
<dbReference type="InterPro" id="IPR027417">
    <property type="entry name" value="P-loop_NTPase"/>
</dbReference>
<dbReference type="InterPro" id="IPR050388">
    <property type="entry name" value="ABC_Ni/Peptide_Import"/>
</dbReference>
<keyword evidence="3" id="KW-1003">Cell membrane</keyword>
<dbReference type="GO" id="GO:0015833">
    <property type="term" value="P:peptide transport"/>
    <property type="evidence" value="ECO:0007669"/>
    <property type="project" value="InterPro"/>
</dbReference>
<dbReference type="NCBIfam" id="NF008453">
    <property type="entry name" value="PRK11308.1"/>
    <property type="match status" value="2"/>
</dbReference>
<dbReference type="GO" id="GO:0005886">
    <property type="term" value="C:plasma membrane"/>
    <property type="evidence" value="ECO:0007669"/>
    <property type="project" value="UniProtKB-SubCell"/>
</dbReference>
<dbReference type="Pfam" id="PF08352">
    <property type="entry name" value="oligo_HPY"/>
    <property type="match status" value="2"/>
</dbReference>
<keyword evidence="2" id="KW-0813">Transport</keyword>